<evidence type="ECO:0000313" key="3">
    <source>
        <dbReference type="Proteomes" id="UP001341840"/>
    </source>
</evidence>
<dbReference type="Proteomes" id="UP001341840">
    <property type="component" value="Unassembled WGS sequence"/>
</dbReference>
<name>A0ABU6RFH1_9FABA</name>
<organism evidence="2 3">
    <name type="scientific">Stylosanthes scabra</name>
    <dbReference type="NCBI Taxonomy" id="79078"/>
    <lineage>
        <taxon>Eukaryota</taxon>
        <taxon>Viridiplantae</taxon>
        <taxon>Streptophyta</taxon>
        <taxon>Embryophyta</taxon>
        <taxon>Tracheophyta</taxon>
        <taxon>Spermatophyta</taxon>
        <taxon>Magnoliopsida</taxon>
        <taxon>eudicotyledons</taxon>
        <taxon>Gunneridae</taxon>
        <taxon>Pentapetalae</taxon>
        <taxon>rosids</taxon>
        <taxon>fabids</taxon>
        <taxon>Fabales</taxon>
        <taxon>Fabaceae</taxon>
        <taxon>Papilionoideae</taxon>
        <taxon>50 kb inversion clade</taxon>
        <taxon>dalbergioids sensu lato</taxon>
        <taxon>Dalbergieae</taxon>
        <taxon>Pterocarpus clade</taxon>
        <taxon>Stylosanthes</taxon>
    </lineage>
</organism>
<proteinExistence type="predicted"/>
<feature type="compositionally biased region" description="Low complexity" evidence="1">
    <location>
        <begin position="249"/>
        <end position="263"/>
    </location>
</feature>
<dbReference type="EMBL" id="JASCZI010030457">
    <property type="protein sequence ID" value="MED6122777.1"/>
    <property type="molecule type" value="Genomic_DNA"/>
</dbReference>
<evidence type="ECO:0000256" key="1">
    <source>
        <dbReference type="SAM" id="MobiDB-lite"/>
    </source>
</evidence>
<keyword evidence="3" id="KW-1185">Reference proteome</keyword>
<sequence>MRHRCSRKHEERMELDKLRSSKLEEPPISGAYIRSLVKQLNTSTTTNESMNSKDQDCFVVRKHGKAHQSTQQQPQQQHKKQVRRRLHTSRPYQERLLNMAEARKEIVTALKYHRAAMKQASERQQQQQQRQLQQQQQLQVEEQHQQGFEQDGRLKCRRNPRIYPSCRANFPNKMDDFSCSYLSQPPPPSTLAPNSYTWANASSLITQPPQTLLAENPNFVLPNQPLGLNLNFHDFNNIDATLHLNNSSLSSYSSPTSSSPPLSVVTDQEAHSVGISQGQGEGSSSLVDTIQSGATTQTSGSGDLHTAMDDEAMAEIRSLGEQYQMEWSDTMNLVKSACWFKYLRNIEHEAPGVKIGEDSCNFFDEVVEFPAWLNANGSCLEKCSDDYFQDSALPCMDIGDIENMDGDWLT</sequence>
<gene>
    <name evidence="2" type="ORF">PIB30_043068</name>
</gene>
<comment type="caution">
    <text evidence="2">The sequence shown here is derived from an EMBL/GenBank/DDBJ whole genome shotgun (WGS) entry which is preliminary data.</text>
</comment>
<dbReference type="PANTHER" id="PTHR37256">
    <property type="entry name" value="E1A-BINDING PROTEIN P400-LIKE"/>
    <property type="match status" value="1"/>
</dbReference>
<feature type="compositionally biased region" description="Low complexity" evidence="1">
    <location>
        <begin position="272"/>
        <end position="285"/>
    </location>
</feature>
<accession>A0ABU6RFH1</accession>
<feature type="compositionally biased region" description="Basic and acidic residues" evidence="1">
    <location>
        <begin position="8"/>
        <end position="22"/>
    </location>
</feature>
<protein>
    <submittedName>
        <fullName evidence="2">Uncharacterized protein</fullName>
    </submittedName>
</protein>
<evidence type="ECO:0000313" key="2">
    <source>
        <dbReference type="EMBL" id="MED6122777.1"/>
    </source>
</evidence>
<feature type="region of interest" description="Disordered" evidence="1">
    <location>
        <begin position="249"/>
        <end position="286"/>
    </location>
</feature>
<feature type="compositionally biased region" description="Basic residues" evidence="1">
    <location>
        <begin position="77"/>
        <end position="88"/>
    </location>
</feature>
<reference evidence="2 3" key="1">
    <citation type="journal article" date="2023" name="Plants (Basel)">
        <title>Bridging the Gap: Combining Genomics and Transcriptomics Approaches to Understand Stylosanthes scabra, an Orphan Legume from the Brazilian Caatinga.</title>
        <authorList>
            <person name="Ferreira-Neto J.R.C."/>
            <person name="da Silva M.D."/>
            <person name="Binneck E."/>
            <person name="de Melo N.F."/>
            <person name="da Silva R.H."/>
            <person name="de Melo A.L.T.M."/>
            <person name="Pandolfi V."/>
            <person name="Bustamante F.O."/>
            <person name="Brasileiro-Vidal A.C."/>
            <person name="Benko-Iseppon A.M."/>
        </authorList>
    </citation>
    <scope>NUCLEOTIDE SEQUENCE [LARGE SCALE GENOMIC DNA]</scope>
    <source>
        <tissue evidence="2">Leaves</tissue>
    </source>
</reference>
<feature type="region of interest" description="Disordered" evidence="1">
    <location>
        <begin position="1"/>
        <end position="22"/>
    </location>
</feature>
<dbReference type="PANTHER" id="PTHR37256:SF1">
    <property type="entry name" value="MYB-LIKE PROTEIN A"/>
    <property type="match status" value="1"/>
</dbReference>
<feature type="region of interest" description="Disordered" evidence="1">
    <location>
        <begin position="61"/>
        <end position="95"/>
    </location>
</feature>
<feature type="compositionally biased region" description="Low complexity" evidence="1">
    <location>
        <begin position="67"/>
        <end position="76"/>
    </location>
</feature>